<accession>A0A0P1E3Q5</accession>
<reference evidence="3" key="1">
    <citation type="submission" date="2015-09" db="EMBL/GenBank/DDBJ databases">
        <authorList>
            <person name="Rodrigo-Torres L."/>
            <person name="Arahal D.R."/>
        </authorList>
    </citation>
    <scope>NUCLEOTIDE SEQUENCE [LARGE SCALE GENOMIC DNA]</scope>
    <source>
        <strain evidence="3">CECT 4293</strain>
    </source>
</reference>
<protein>
    <recommendedName>
        <fullName evidence="4">Lipopolysaccharide-assembly, LptC-related</fullName>
    </recommendedName>
</protein>
<keyword evidence="1" id="KW-1133">Transmembrane helix</keyword>
<dbReference type="Proteomes" id="UP000050786">
    <property type="component" value="Unassembled WGS sequence"/>
</dbReference>
<dbReference type="EMBL" id="CYPS01000032">
    <property type="protein sequence ID" value="CUH42953.1"/>
    <property type="molecule type" value="Genomic_DNA"/>
</dbReference>
<feature type="transmembrane region" description="Helical" evidence="1">
    <location>
        <begin position="12"/>
        <end position="30"/>
    </location>
</feature>
<organism evidence="2 3">
    <name type="scientific">Ruegeria atlantica</name>
    <dbReference type="NCBI Taxonomy" id="81569"/>
    <lineage>
        <taxon>Bacteria</taxon>
        <taxon>Pseudomonadati</taxon>
        <taxon>Pseudomonadota</taxon>
        <taxon>Alphaproteobacteria</taxon>
        <taxon>Rhodobacterales</taxon>
        <taxon>Roseobacteraceae</taxon>
        <taxon>Ruegeria</taxon>
    </lineage>
</organism>
<gene>
    <name evidence="2" type="ORF">RUM4293_01842</name>
</gene>
<keyword evidence="1" id="KW-0472">Membrane</keyword>
<evidence type="ECO:0008006" key="4">
    <source>
        <dbReference type="Google" id="ProtNLM"/>
    </source>
</evidence>
<proteinExistence type="predicted"/>
<dbReference type="AlphaFoldDB" id="A0A0P1E3Q5"/>
<keyword evidence="3" id="KW-1185">Reference proteome</keyword>
<name>A0A0P1E3Q5_9RHOB</name>
<evidence type="ECO:0000313" key="2">
    <source>
        <dbReference type="EMBL" id="CUH42953.1"/>
    </source>
</evidence>
<dbReference type="InterPro" id="IPR010664">
    <property type="entry name" value="LipoPS_assembly_LptC-rel"/>
</dbReference>
<evidence type="ECO:0000313" key="3">
    <source>
        <dbReference type="Proteomes" id="UP000050786"/>
    </source>
</evidence>
<dbReference type="RefSeq" id="WP_058272998.1">
    <property type="nucleotide sequence ID" value="NZ_CANLTD010000012.1"/>
</dbReference>
<evidence type="ECO:0000256" key="1">
    <source>
        <dbReference type="SAM" id="Phobius"/>
    </source>
</evidence>
<dbReference type="Pfam" id="PF06835">
    <property type="entry name" value="LptC"/>
    <property type="match status" value="1"/>
</dbReference>
<sequence>MDGHSRRVQFFKVVLPLVAIAMLSTVFLLSRSIETNVSVPFNQQDIDERLADQVVTQPNYQGTTRKGEDVQIEASRATQGTEGEAPTAAEFRGRFGLLNGGVITLDSNSGMIRPDKNTATFVGDVVITTTDGIVVTTDLLNTALDEIQGDTPGQVDGTGIIGDFTAGRMTFGTEKKDGPVHIIFTDGVKLVYEPQKAER</sequence>
<keyword evidence="1" id="KW-0812">Transmembrane</keyword>